<accession>A0A926NFN3</accession>
<name>A0A926NFN3_9BACI</name>
<evidence type="ECO:0000313" key="2">
    <source>
        <dbReference type="Proteomes" id="UP000626844"/>
    </source>
</evidence>
<protein>
    <submittedName>
        <fullName evidence="1">Uncharacterized protein</fullName>
    </submittedName>
</protein>
<gene>
    <name evidence="1" type="ORF">IC621_02720</name>
</gene>
<dbReference type="Proteomes" id="UP000626844">
    <property type="component" value="Unassembled WGS sequence"/>
</dbReference>
<comment type="caution">
    <text evidence="1">The sequence shown here is derived from an EMBL/GenBank/DDBJ whole genome shotgun (WGS) entry which is preliminary data.</text>
</comment>
<sequence length="94" mass="11669">MAHWVDTYPHEVYASVLLLDNKIYNYKIGQHYWEYPFQVKMRYSDFDKLDKMEAKYTSFTVENDEEHENAFRIHAREWFKQWEIHKENIGSKPY</sequence>
<organism evidence="1 2">
    <name type="scientific">Metabacillus arenae</name>
    <dbReference type="NCBI Taxonomy" id="2771434"/>
    <lineage>
        <taxon>Bacteria</taxon>
        <taxon>Bacillati</taxon>
        <taxon>Bacillota</taxon>
        <taxon>Bacilli</taxon>
        <taxon>Bacillales</taxon>
        <taxon>Bacillaceae</taxon>
        <taxon>Metabacillus</taxon>
    </lineage>
</organism>
<keyword evidence="2" id="KW-1185">Reference proteome</keyword>
<proteinExistence type="predicted"/>
<dbReference type="AlphaFoldDB" id="A0A926NFN3"/>
<evidence type="ECO:0000313" key="1">
    <source>
        <dbReference type="EMBL" id="MBD1379133.1"/>
    </source>
</evidence>
<dbReference type="EMBL" id="JACXAI010000002">
    <property type="protein sequence ID" value="MBD1379133.1"/>
    <property type="molecule type" value="Genomic_DNA"/>
</dbReference>
<reference evidence="1" key="1">
    <citation type="submission" date="2020-09" db="EMBL/GenBank/DDBJ databases">
        <title>A novel bacterium of genus Bacillus, isolated from South China Sea.</title>
        <authorList>
            <person name="Huang H."/>
            <person name="Mo K."/>
            <person name="Hu Y."/>
        </authorList>
    </citation>
    <scope>NUCLEOTIDE SEQUENCE</scope>
    <source>
        <strain evidence="1">IB182487</strain>
    </source>
</reference>
<dbReference type="RefSeq" id="WP_191155472.1">
    <property type="nucleotide sequence ID" value="NZ_JACXAI010000002.1"/>
</dbReference>